<reference evidence="2" key="2">
    <citation type="submission" date="2020-11" db="EMBL/GenBank/DDBJ databases">
        <authorList>
            <person name="McCartney M.A."/>
            <person name="Auch B."/>
            <person name="Kono T."/>
            <person name="Mallez S."/>
            <person name="Becker A."/>
            <person name="Gohl D.M."/>
            <person name="Silverstein K.A.T."/>
            <person name="Koren S."/>
            <person name="Bechman K.B."/>
            <person name="Herman A."/>
            <person name="Abrahante J.E."/>
            <person name="Garbe J."/>
        </authorList>
    </citation>
    <scope>NUCLEOTIDE SEQUENCE</scope>
    <source>
        <strain evidence="2">Duluth1</strain>
        <tissue evidence="2">Whole animal</tissue>
    </source>
</reference>
<comment type="caution">
    <text evidence="2">The sequence shown here is derived from an EMBL/GenBank/DDBJ whole genome shotgun (WGS) entry which is preliminary data.</text>
</comment>
<organism evidence="2 3">
    <name type="scientific">Dreissena polymorpha</name>
    <name type="common">Zebra mussel</name>
    <name type="synonym">Mytilus polymorpha</name>
    <dbReference type="NCBI Taxonomy" id="45954"/>
    <lineage>
        <taxon>Eukaryota</taxon>
        <taxon>Metazoa</taxon>
        <taxon>Spiralia</taxon>
        <taxon>Lophotrochozoa</taxon>
        <taxon>Mollusca</taxon>
        <taxon>Bivalvia</taxon>
        <taxon>Autobranchia</taxon>
        <taxon>Heteroconchia</taxon>
        <taxon>Euheterodonta</taxon>
        <taxon>Imparidentia</taxon>
        <taxon>Neoheterodontei</taxon>
        <taxon>Myida</taxon>
        <taxon>Dreissenoidea</taxon>
        <taxon>Dreissenidae</taxon>
        <taxon>Dreissena</taxon>
    </lineage>
</organism>
<dbReference type="AlphaFoldDB" id="A0A9D4QTW8"/>
<dbReference type="InterPro" id="IPR029526">
    <property type="entry name" value="PGBD"/>
</dbReference>
<dbReference type="PANTHER" id="PTHR46599">
    <property type="entry name" value="PIGGYBAC TRANSPOSABLE ELEMENT-DERIVED PROTEIN 4"/>
    <property type="match status" value="1"/>
</dbReference>
<protein>
    <recommendedName>
        <fullName evidence="1">PiggyBac transposable element-derived protein domain-containing protein</fullName>
    </recommendedName>
</protein>
<dbReference type="Pfam" id="PF13843">
    <property type="entry name" value="DDE_Tnp_1_7"/>
    <property type="match status" value="1"/>
</dbReference>
<gene>
    <name evidence="2" type="ORF">DPMN_116003</name>
</gene>
<feature type="domain" description="PiggyBac transposable element-derived protein" evidence="1">
    <location>
        <begin position="4"/>
        <end position="73"/>
    </location>
</feature>
<evidence type="ECO:0000259" key="1">
    <source>
        <dbReference type="Pfam" id="PF13843"/>
    </source>
</evidence>
<reference evidence="2" key="1">
    <citation type="journal article" date="2019" name="bioRxiv">
        <title>The Genome of the Zebra Mussel, Dreissena polymorpha: A Resource for Invasive Species Research.</title>
        <authorList>
            <person name="McCartney M.A."/>
            <person name="Auch B."/>
            <person name="Kono T."/>
            <person name="Mallez S."/>
            <person name="Zhang Y."/>
            <person name="Obille A."/>
            <person name="Becker A."/>
            <person name="Abrahante J.E."/>
            <person name="Garbe J."/>
            <person name="Badalamenti J.P."/>
            <person name="Herman A."/>
            <person name="Mangelson H."/>
            <person name="Liachko I."/>
            <person name="Sullivan S."/>
            <person name="Sone E.D."/>
            <person name="Koren S."/>
            <person name="Silverstein K.A.T."/>
            <person name="Beckman K.B."/>
            <person name="Gohl D.M."/>
        </authorList>
    </citation>
    <scope>NUCLEOTIDE SEQUENCE</scope>
    <source>
        <strain evidence="2">Duluth1</strain>
        <tissue evidence="2">Whole animal</tissue>
    </source>
</reference>
<accession>A0A9D4QTW8</accession>
<sequence>MSPQVVMDLTKDLAVKGYIIYTDNCYTSPKLAHFLASKEIYTCRTVTTNRHRYPQDLVKTKVEARQLPRGNFDWMQRGS</sequence>
<evidence type="ECO:0000313" key="2">
    <source>
        <dbReference type="EMBL" id="KAH3842507.1"/>
    </source>
</evidence>
<proteinExistence type="predicted"/>
<keyword evidence="3" id="KW-1185">Reference proteome</keyword>
<dbReference type="EMBL" id="JAIWYP010000004">
    <property type="protein sequence ID" value="KAH3842507.1"/>
    <property type="molecule type" value="Genomic_DNA"/>
</dbReference>
<evidence type="ECO:0000313" key="3">
    <source>
        <dbReference type="Proteomes" id="UP000828390"/>
    </source>
</evidence>
<dbReference type="Proteomes" id="UP000828390">
    <property type="component" value="Unassembled WGS sequence"/>
</dbReference>
<dbReference type="PANTHER" id="PTHR46599:SF3">
    <property type="entry name" value="PIGGYBAC TRANSPOSABLE ELEMENT-DERIVED PROTEIN 4"/>
    <property type="match status" value="1"/>
</dbReference>
<name>A0A9D4QTW8_DREPO</name>